<dbReference type="NCBIfam" id="NF002496">
    <property type="entry name" value="PRK01827.1-2"/>
    <property type="match status" value="1"/>
</dbReference>
<dbReference type="PRINTS" id="PR00108">
    <property type="entry name" value="THYMDSNTHASE"/>
</dbReference>
<evidence type="ECO:0000256" key="7">
    <source>
        <dbReference type="PROSITE-ProRule" id="PRU10016"/>
    </source>
</evidence>
<dbReference type="GO" id="GO:0006235">
    <property type="term" value="P:dTTP biosynthetic process"/>
    <property type="evidence" value="ECO:0007669"/>
    <property type="project" value="UniProtKB-UniRule"/>
</dbReference>
<organism evidence="9 10">
    <name type="scientific">Piscibacillus halophilus</name>
    <dbReference type="NCBI Taxonomy" id="571933"/>
    <lineage>
        <taxon>Bacteria</taxon>
        <taxon>Bacillati</taxon>
        <taxon>Bacillota</taxon>
        <taxon>Bacilli</taxon>
        <taxon>Bacillales</taxon>
        <taxon>Bacillaceae</taxon>
        <taxon>Piscibacillus</taxon>
    </lineage>
</organism>
<dbReference type="EC" id="2.1.1.45" evidence="1 6"/>
<sequence>MVHRNEQQYLDLCRHVLKNGSDRGDRTGTGTRSVFGYQMRFDLEEGFPLLTTKRVPFRLIVSELLWFLKGDTNIRYLLSHNNNIWNEWAFKNWVESDEYDGPDMTDFGLRSQQDPDFNKQYEEQMKRFKKAVLEDDEFAEKFGHLGDVYGKQWRHWKSSTNETIDQIAQVIENIKKSPQSRRLIVSAWNPEDVPSMALPPCHTLFQFYVQDGKLSCQLYQRSGDIFLGIPFNIASYSLLTHLIAKECGLEVGEFIHTIGDAHIYHNHFDQVKEQLSRDPKPLPTLVLNDDLESVFDFDVEDIKVENYNPHPAIKAPIAV</sequence>
<dbReference type="PROSITE" id="PS00091">
    <property type="entry name" value="THYMIDYLATE_SYNTHASE"/>
    <property type="match status" value="1"/>
</dbReference>
<dbReference type="InterPro" id="IPR036926">
    <property type="entry name" value="Thymidate_synth/dCMP_Mease_sf"/>
</dbReference>
<dbReference type="EMBL" id="FOES01000002">
    <property type="protein sequence ID" value="SEP65644.1"/>
    <property type="molecule type" value="Genomic_DNA"/>
</dbReference>
<dbReference type="InterPro" id="IPR045097">
    <property type="entry name" value="Thymidate_synth/dCMP_Mease"/>
</dbReference>
<feature type="binding site" evidence="6">
    <location>
        <position position="318"/>
    </location>
    <ligand>
        <name>(6R)-5,10-methylene-5,6,7,8-tetrahydrofolate</name>
        <dbReference type="ChEBI" id="CHEBI:15636"/>
    </ligand>
</feature>
<comment type="similarity">
    <text evidence="6">Belongs to the thymidylate synthase family. Bacterial-type ThyA subfamily.</text>
</comment>
<dbReference type="InterPro" id="IPR020940">
    <property type="entry name" value="Thymidylate_synthase_AS"/>
</dbReference>
<evidence type="ECO:0000313" key="10">
    <source>
        <dbReference type="Proteomes" id="UP000199427"/>
    </source>
</evidence>
<keyword evidence="2 6" id="KW-0963">Cytoplasm</keyword>
<dbReference type="SUPFAM" id="SSF55831">
    <property type="entry name" value="Thymidylate synthase/dCMP hydroxymethylase"/>
    <property type="match status" value="1"/>
</dbReference>
<dbReference type="UniPathway" id="UPA00575"/>
<proteinExistence type="inferred from homology"/>
<comment type="subcellular location">
    <subcellularLocation>
        <location evidence="6">Cytoplasm</location>
    </subcellularLocation>
</comment>
<dbReference type="GO" id="GO:0005829">
    <property type="term" value="C:cytosol"/>
    <property type="evidence" value="ECO:0007669"/>
    <property type="project" value="TreeGrafter"/>
</dbReference>
<dbReference type="Pfam" id="PF00303">
    <property type="entry name" value="Thymidylat_synt"/>
    <property type="match status" value="1"/>
</dbReference>
<keyword evidence="3 6" id="KW-0489">Methyltransferase</keyword>
<keyword evidence="10" id="KW-1185">Reference proteome</keyword>
<dbReference type="InterPro" id="IPR023451">
    <property type="entry name" value="Thymidate_synth/dCMP_Mease_dom"/>
</dbReference>
<evidence type="ECO:0000259" key="8">
    <source>
        <dbReference type="Pfam" id="PF00303"/>
    </source>
</evidence>
<protein>
    <recommendedName>
        <fullName evidence="1 6">Thymidylate synthase</fullName>
        <shortName evidence="6">TS</shortName>
        <shortName evidence="6">TSase</shortName>
        <ecNumber evidence="1 6">2.1.1.45</ecNumber>
    </recommendedName>
</protein>
<dbReference type="OrthoDB" id="9774633at2"/>
<evidence type="ECO:0000256" key="2">
    <source>
        <dbReference type="ARBA" id="ARBA00022490"/>
    </source>
</evidence>
<keyword evidence="4 6" id="KW-0808">Transferase</keyword>
<feature type="binding site" evidence="6">
    <location>
        <position position="224"/>
    </location>
    <ligand>
        <name>(6R)-5,10-methylene-5,6,7,8-tetrahydrofolate</name>
        <dbReference type="ChEBI" id="CHEBI:15636"/>
    </ligand>
</feature>
<reference evidence="9 10" key="1">
    <citation type="submission" date="2016-10" db="EMBL/GenBank/DDBJ databases">
        <authorList>
            <person name="de Groot N.N."/>
        </authorList>
    </citation>
    <scope>NUCLEOTIDE SEQUENCE [LARGE SCALE GENOMIC DNA]</scope>
    <source>
        <strain evidence="9 10">DSM 21633</strain>
    </source>
</reference>
<dbReference type="AlphaFoldDB" id="A0A1H8ZMU0"/>
<evidence type="ECO:0000256" key="1">
    <source>
        <dbReference type="ARBA" id="ARBA00011947"/>
    </source>
</evidence>
<comment type="function">
    <text evidence="6">Catalyzes the reductive methylation of 2'-deoxyuridine-5'-monophosphate (dUMP) to 2'-deoxythymidine-5'-monophosphate (dTMP) while utilizing 5,10-methylenetetrahydrofolate (mTHF) as the methyl donor and reductant in the reaction, yielding dihydrofolate (DHF) as a by-product. This enzymatic reaction provides an intracellular de novo source of dTMP, an essential precursor for DNA biosynthesis.</text>
</comment>
<evidence type="ECO:0000256" key="6">
    <source>
        <dbReference type="HAMAP-Rule" id="MF_00008"/>
    </source>
</evidence>
<dbReference type="GO" id="GO:0004799">
    <property type="term" value="F:thymidylate synthase activity"/>
    <property type="evidence" value="ECO:0007669"/>
    <property type="project" value="UniProtKB-UniRule"/>
</dbReference>
<feature type="binding site" description="in other chain" evidence="6">
    <location>
        <position position="26"/>
    </location>
    <ligand>
        <name>dUMP</name>
        <dbReference type="ChEBI" id="CHEBI:246422"/>
        <note>ligand shared between dimeric partners</note>
    </ligand>
</feature>
<dbReference type="GO" id="GO:0006231">
    <property type="term" value="P:dTMP biosynthetic process"/>
    <property type="evidence" value="ECO:0007669"/>
    <property type="project" value="UniProtKB-UniRule"/>
</dbReference>
<keyword evidence="5 6" id="KW-0545">Nucleotide biosynthesis</keyword>
<evidence type="ECO:0000256" key="4">
    <source>
        <dbReference type="ARBA" id="ARBA00022679"/>
    </source>
</evidence>
<feature type="active site" description="Nucleophile" evidence="6">
    <location>
        <position position="201"/>
    </location>
</feature>
<evidence type="ECO:0000256" key="5">
    <source>
        <dbReference type="ARBA" id="ARBA00022727"/>
    </source>
</evidence>
<name>A0A1H8ZMU0_9BACI</name>
<feature type="binding site" evidence="6">
    <location>
        <begin position="181"/>
        <end position="182"/>
    </location>
    <ligand>
        <name>dUMP</name>
        <dbReference type="ChEBI" id="CHEBI:246422"/>
        <note>ligand shared between dimeric partners</note>
    </ligand>
</feature>
<dbReference type="CDD" id="cd00351">
    <property type="entry name" value="TS_Pyrimidine_HMase"/>
    <property type="match status" value="1"/>
</dbReference>
<feature type="binding site" description="in other chain" evidence="6">
    <location>
        <begin position="262"/>
        <end position="264"/>
    </location>
    <ligand>
        <name>dUMP</name>
        <dbReference type="ChEBI" id="CHEBI:246422"/>
        <note>ligand shared between dimeric partners</note>
    </ligand>
</feature>
<feature type="binding site" description="in other chain" evidence="6">
    <location>
        <begin position="221"/>
        <end position="224"/>
    </location>
    <ligand>
        <name>dUMP</name>
        <dbReference type="ChEBI" id="CHEBI:246422"/>
        <note>ligand shared between dimeric partners</note>
    </ligand>
</feature>
<feature type="binding site" description="in other chain" evidence="6">
    <location>
        <position position="232"/>
    </location>
    <ligand>
        <name>dUMP</name>
        <dbReference type="ChEBI" id="CHEBI:246422"/>
        <note>ligand shared between dimeric partners</note>
    </ligand>
</feature>
<evidence type="ECO:0000256" key="3">
    <source>
        <dbReference type="ARBA" id="ARBA00022603"/>
    </source>
</evidence>
<dbReference type="PANTHER" id="PTHR11548:SF9">
    <property type="entry name" value="THYMIDYLATE SYNTHASE"/>
    <property type="match status" value="1"/>
</dbReference>
<comment type="pathway">
    <text evidence="6">Pyrimidine metabolism; dTTP biosynthesis.</text>
</comment>
<dbReference type="HAMAP" id="MF_00008">
    <property type="entry name" value="Thymidy_synth_bact"/>
    <property type="match status" value="1"/>
</dbReference>
<dbReference type="InterPro" id="IPR000398">
    <property type="entry name" value="Thymidylate_synthase"/>
</dbReference>
<dbReference type="GO" id="GO:0032259">
    <property type="term" value="P:methylation"/>
    <property type="evidence" value="ECO:0007669"/>
    <property type="project" value="UniProtKB-KW"/>
</dbReference>
<dbReference type="PANTHER" id="PTHR11548">
    <property type="entry name" value="THYMIDYLATE SYNTHASE 1"/>
    <property type="match status" value="1"/>
</dbReference>
<evidence type="ECO:0000313" key="9">
    <source>
        <dbReference type="EMBL" id="SEP65644.1"/>
    </source>
</evidence>
<comment type="subunit">
    <text evidence="6">Homodimer.</text>
</comment>
<feature type="domain" description="Thymidylate synthase/dCMP hydroxymethylase" evidence="8">
    <location>
        <begin position="7"/>
        <end position="319"/>
    </location>
</feature>
<dbReference type="Proteomes" id="UP000199427">
    <property type="component" value="Unassembled WGS sequence"/>
</dbReference>
<dbReference type="RefSeq" id="WP_091772220.1">
    <property type="nucleotide sequence ID" value="NZ_CAESCL010000007.1"/>
</dbReference>
<dbReference type="Gene3D" id="3.30.572.10">
    <property type="entry name" value="Thymidylate synthase/dCMP hydroxymethylase domain"/>
    <property type="match status" value="1"/>
</dbReference>
<dbReference type="NCBIfam" id="TIGR03284">
    <property type="entry name" value="thym_sym"/>
    <property type="match status" value="1"/>
</dbReference>
<feature type="active site" evidence="7">
    <location>
        <position position="201"/>
    </location>
</feature>
<comment type="catalytic activity">
    <reaction evidence="6">
        <text>dUMP + (6R)-5,10-methylene-5,6,7,8-tetrahydrofolate = 7,8-dihydrofolate + dTMP</text>
        <dbReference type="Rhea" id="RHEA:12104"/>
        <dbReference type="ChEBI" id="CHEBI:15636"/>
        <dbReference type="ChEBI" id="CHEBI:57451"/>
        <dbReference type="ChEBI" id="CHEBI:63528"/>
        <dbReference type="ChEBI" id="CHEBI:246422"/>
        <dbReference type="EC" id="2.1.1.45"/>
    </reaction>
</comment>
<gene>
    <name evidence="6" type="primary">thyA</name>
    <name evidence="9" type="ORF">SAMN05216362_10227</name>
</gene>
<comment type="caution">
    <text evidence="6">Lacks conserved residue(s) required for the propagation of feature annotation.</text>
</comment>
<accession>A0A1H8ZMU0</accession>
<dbReference type="STRING" id="571933.SAMN05216362_10227"/>